<organism evidence="1">
    <name type="scientific">marine sediment metagenome</name>
    <dbReference type="NCBI Taxonomy" id="412755"/>
    <lineage>
        <taxon>unclassified sequences</taxon>
        <taxon>metagenomes</taxon>
        <taxon>ecological metagenomes</taxon>
    </lineage>
</organism>
<comment type="caution">
    <text evidence="1">The sequence shown here is derived from an EMBL/GenBank/DDBJ whole genome shotgun (WGS) entry which is preliminary data.</text>
</comment>
<dbReference type="AlphaFoldDB" id="X1HYF7"/>
<dbReference type="EMBL" id="BARU01034169">
    <property type="protein sequence ID" value="GAH62100.1"/>
    <property type="molecule type" value="Genomic_DNA"/>
</dbReference>
<proteinExistence type="predicted"/>
<protein>
    <submittedName>
        <fullName evidence="1">Uncharacterized protein</fullName>
    </submittedName>
</protein>
<accession>X1HYF7</accession>
<sequence length="80" mass="8970">MTESEYLERVYLALKKVPKKNLLIIELANRYLKDGVLDFTGLAEAQPEVNMAIAEAKMYGAYTMVAVDTLKRVKAMAEDA</sequence>
<gene>
    <name evidence="1" type="ORF">S03H2_53675</name>
</gene>
<evidence type="ECO:0000313" key="1">
    <source>
        <dbReference type="EMBL" id="GAH62100.1"/>
    </source>
</evidence>
<name>X1HYF7_9ZZZZ</name>
<reference evidence="1" key="1">
    <citation type="journal article" date="2014" name="Front. Microbiol.">
        <title>High frequency of phylogenetically diverse reductive dehalogenase-homologous genes in deep subseafloor sedimentary metagenomes.</title>
        <authorList>
            <person name="Kawai M."/>
            <person name="Futagami T."/>
            <person name="Toyoda A."/>
            <person name="Takaki Y."/>
            <person name="Nishi S."/>
            <person name="Hori S."/>
            <person name="Arai W."/>
            <person name="Tsubouchi T."/>
            <person name="Morono Y."/>
            <person name="Uchiyama I."/>
            <person name="Ito T."/>
            <person name="Fujiyama A."/>
            <person name="Inagaki F."/>
            <person name="Takami H."/>
        </authorList>
    </citation>
    <scope>NUCLEOTIDE SEQUENCE</scope>
    <source>
        <strain evidence="1">Expedition CK06-06</strain>
    </source>
</reference>